<protein>
    <recommendedName>
        <fullName evidence="1">Micro-fibrillar-associated protein 1 C-terminal domain-containing protein</fullName>
    </recommendedName>
</protein>
<dbReference type="InterPro" id="IPR009730">
    <property type="entry name" value="MFAP1_C"/>
</dbReference>
<dbReference type="Pfam" id="PF06991">
    <property type="entry name" value="MFAP1"/>
    <property type="match status" value="1"/>
</dbReference>
<reference evidence="2" key="1">
    <citation type="submission" date="2020-11" db="EMBL/GenBank/DDBJ databases">
        <title>Kefir isolates.</title>
        <authorList>
            <person name="Marcisauskas S."/>
            <person name="Kim Y."/>
            <person name="Blasche S."/>
        </authorList>
    </citation>
    <scope>NUCLEOTIDE SEQUENCE</scope>
    <source>
        <strain evidence="2">Olga-1</strain>
    </source>
</reference>
<dbReference type="AlphaFoldDB" id="A0A9P7BHI2"/>
<sequence>MSSDSDSGSSSESDSSTFQKKVVFKKTLKKKIEVNNTKSKLQDLAVSNINKNLKRLEQEDIHQKLQSSLVIDERILYNGTDDTDIPNDESEYLAWKRRELNRLHRDRNRRIQREESNNI</sequence>
<evidence type="ECO:0000313" key="3">
    <source>
        <dbReference type="Proteomes" id="UP000697127"/>
    </source>
</evidence>
<dbReference type="Proteomes" id="UP000697127">
    <property type="component" value="Unassembled WGS sequence"/>
</dbReference>
<name>A0A9P7BHI2_9ASCO</name>
<dbReference type="OrthoDB" id="1111734at2759"/>
<dbReference type="EMBL" id="PUHW01000002">
    <property type="protein sequence ID" value="KAG0691351.1"/>
    <property type="molecule type" value="Genomic_DNA"/>
</dbReference>
<gene>
    <name evidence="2" type="ORF">C6P40_001635</name>
</gene>
<evidence type="ECO:0000313" key="2">
    <source>
        <dbReference type="EMBL" id="KAG0691351.1"/>
    </source>
</evidence>
<feature type="domain" description="Micro-fibrillar-associated protein 1 C-terminal" evidence="1">
    <location>
        <begin position="27"/>
        <end position="116"/>
    </location>
</feature>
<organism evidence="2 3">
    <name type="scientific">Pichia californica</name>
    <dbReference type="NCBI Taxonomy" id="460514"/>
    <lineage>
        <taxon>Eukaryota</taxon>
        <taxon>Fungi</taxon>
        <taxon>Dikarya</taxon>
        <taxon>Ascomycota</taxon>
        <taxon>Saccharomycotina</taxon>
        <taxon>Pichiomycetes</taxon>
        <taxon>Pichiales</taxon>
        <taxon>Pichiaceae</taxon>
        <taxon>Pichia</taxon>
    </lineage>
</organism>
<accession>A0A9P7BHI2</accession>
<proteinExistence type="predicted"/>
<evidence type="ECO:0000259" key="1">
    <source>
        <dbReference type="Pfam" id="PF06991"/>
    </source>
</evidence>
<keyword evidence="3" id="KW-1185">Reference proteome</keyword>
<comment type="caution">
    <text evidence="2">The sequence shown here is derived from an EMBL/GenBank/DDBJ whole genome shotgun (WGS) entry which is preliminary data.</text>
</comment>